<evidence type="ECO:0000313" key="2">
    <source>
        <dbReference type="EMBL" id="MBY6367284.1"/>
    </source>
</evidence>
<name>A0ABS7P6M6_9NOCA</name>
<evidence type="ECO:0000256" key="1">
    <source>
        <dbReference type="SAM" id="MobiDB-lite"/>
    </source>
</evidence>
<comment type="caution">
    <text evidence="2">The sequence shown here is derived from an EMBL/GenBank/DDBJ whole genome shotgun (WGS) entry which is preliminary data.</text>
</comment>
<proteinExistence type="predicted"/>
<dbReference type="Proteomes" id="UP000825228">
    <property type="component" value="Unassembled WGS sequence"/>
</dbReference>
<protein>
    <recommendedName>
        <fullName evidence="4">GNAT family N-acetyltransferase</fullName>
    </recommendedName>
</protein>
<keyword evidence="3" id="KW-1185">Reference proteome</keyword>
<gene>
    <name evidence="2" type="ORF">HQ603_11000</name>
</gene>
<dbReference type="RefSeq" id="WP_222684587.1">
    <property type="nucleotide sequence ID" value="NZ_JABUBT010000030.1"/>
</dbReference>
<organism evidence="2 3">
    <name type="scientific">Rhodococcoides corynebacterioides</name>
    <dbReference type="NCBI Taxonomy" id="53972"/>
    <lineage>
        <taxon>Bacteria</taxon>
        <taxon>Bacillati</taxon>
        <taxon>Actinomycetota</taxon>
        <taxon>Actinomycetes</taxon>
        <taxon>Mycobacteriales</taxon>
        <taxon>Nocardiaceae</taxon>
        <taxon>Rhodococcoides</taxon>
    </lineage>
</organism>
<accession>A0ABS7P6M6</accession>
<feature type="region of interest" description="Disordered" evidence="1">
    <location>
        <begin position="236"/>
        <end position="260"/>
    </location>
</feature>
<evidence type="ECO:0008006" key="4">
    <source>
        <dbReference type="Google" id="ProtNLM"/>
    </source>
</evidence>
<reference evidence="2 3" key="1">
    <citation type="submission" date="2020-06" db="EMBL/GenBank/DDBJ databases">
        <title>Taxonomy, biology and ecology of Rhodococcus bacteria occurring in California pistachio and other woody hosts as revealed by genome sequence analyses.</title>
        <authorList>
            <person name="Gai Y."/>
            <person name="Riely B."/>
        </authorList>
    </citation>
    <scope>NUCLEOTIDE SEQUENCE [LARGE SCALE GENOMIC DNA]</scope>
    <source>
        <strain evidence="2 3">BP-281</strain>
    </source>
</reference>
<sequence>MSTLDACRNRSALPPARSDRPFGYYVDDVFGCAVTVGTPRVDPLLWQRFLEGARASYTRHGVAAALEFDRIADGRSTTLFFCAVDEAGRVLAGARVQGPYDRPDETHADEEWRTLPAGRAVLRRLVAARLPDGVAELKTGWVDPTVPRERRLADMIGFAGPLAATVLGVRHTLVTAGDHALALWEHAGAVVADEVPPTPYPTARYRTRPLFWDLETFADRALPGHRRRIEQAADHLRRTATRSPARARAVSTGARSERRT</sequence>
<dbReference type="EMBL" id="JABUBU010000008">
    <property type="protein sequence ID" value="MBY6367284.1"/>
    <property type="molecule type" value="Genomic_DNA"/>
</dbReference>
<evidence type="ECO:0000313" key="3">
    <source>
        <dbReference type="Proteomes" id="UP000825228"/>
    </source>
</evidence>